<evidence type="ECO:0000313" key="1">
    <source>
        <dbReference type="EMBL" id="ANF51729.1"/>
    </source>
</evidence>
<gene>
    <name evidence="1" type="ORF">A0O34_14990</name>
</gene>
<protein>
    <submittedName>
        <fullName evidence="1">Uncharacterized protein</fullName>
    </submittedName>
</protein>
<evidence type="ECO:0000313" key="2">
    <source>
        <dbReference type="Proteomes" id="UP000077824"/>
    </source>
</evidence>
<dbReference type="AlphaFoldDB" id="A0A172XXJ3"/>
<dbReference type="STRING" id="1685010.A0O34_14990"/>
<dbReference type="Proteomes" id="UP000077824">
    <property type="component" value="Chromosome"/>
</dbReference>
<name>A0A172XXJ3_9FLAO</name>
<dbReference type="RefSeq" id="WP_066756118.1">
    <property type="nucleotide sequence ID" value="NZ_CP015199.1"/>
</dbReference>
<proteinExistence type="predicted"/>
<sequence>MKKKGNLKKKYNAAYRLRKKLGEKVLPKRSSVIKVDTETDLSKISEVNILLSEFGFVIEPHLILV</sequence>
<organism evidence="1 2">
    <name type="scientific">Chryseobacterium glaciei</name>
    <dbReference type="NCBI Taxonomy" id="1685010"/>
    <lineage>
        <taxon>Bacteria</taxon>
        <taxon>Pseudomonadati</taxon>
        <taxon>Bacteroidota</taxon>
        <taxon>Flavobacteriia</taxon>
        <taxon>Flavobacteriales</taxon>
        <taxon>Weeksellaceae</taxon>
        <taxon>Chryseobacterium group</taxon>
        <taxon>Chryseobacterium</taxon>
    </lineage>
</organism>
<dbReference type="EMBL" id="CP015199">
    <property type="protein sequence ID" value="ANF51729.1"/>
    <property type="molecule type" value="Genomic_DNA"/>
</dbReference>
<accession>A0A172XXJ3</accession>
<dbReference type="KEGG" id="chh:A0O34_14990"/>
<reference evidence="1 2" key="1">
    <citation type="submission" date="2016-04" db="EMBL/GenBank/DDBJ databases">
        <title>Complete Genome Sequence of Chryseobacterium sp. IHBB 10212.</title>
        <authorList>
            <person name="Pal M."/>
            <person name="Swarnkar M.K."/>
            <person name="Kaushal K."/>
            <person name="Chhibber S."/>
            <person name="Singh A.K."/>
            <person name="Gulati A."/>
        </authorList>
    </citation>
    <scope>NUCLEOTIDE SEQUENCE [LARGE SCALE GENOMIC DNA]</scope>
    <source>
        <strain evidence="1 2">IHBB 10212</strain>
    </source>
</reference>
<keyword evidence="2" id="KW-1185">Reference proteome</keyword>